<keyword evidence="5" id="KW-0479">Metal-binding</keyword>
<evidence type="ECO:0000256" key="5">
    <source>
        <dbReference type="ARBA" id="ARBA00022723"/>
    </source>
</evidence>
<evidence type="ECO:0000259" key="8">
    <source>
        <dbReference type="Pfam" id="PF13359"/>
    </source>
</evidence>
<feature type="domain" description="DDE Tnp4" evidence="8">
    <location>
        <begin position="213"/>
        <end position="271"/>
    </location>
</feature>
<sequence length="271" mass="30829">MNNRTRKILEKLKNRDDAVQGSMGLKKIHSVRDKDYMPSPSSSDSDIGYGQERDKVKCFLFKEDDNLITLQDLVEVPENVVNVLPASSNSHLGDSTHDQVEYHSVELQIVFEALCQKLRHKTLLKRTTEIPLKVKVLCALSFLATGSYQRIVGVTQHLAQRTASRCIKQVVDALNHPAVMAKWIEFPKTRQDRAFIKQEFQRRFGLPGVIGCIDCTHVALVKTNVEEHLFYNRKGYHSLNVQMICDSNLRILNVNAKFGEATHDSHIWSSS</sequence>
<dbReference type="PANTHER" id="PTHR22930:SF289">
    <property type="entry name" value="DDE TNP4 DOMAIN-CONTAINING PROTEIN-RELATED"/>
    <property type="match status" value="1"/>
</dbReference>
<evidence type="ECO:0000256" key="4">
    <source>
        <dbReference type="ARBA" id="ARBA00022722"/>
    </source>
</evidence>
<dbReference type="GO" id="GO:0004518">
    <property type="term" value="F:nuclease activity"/>
    <property type="evidence" value="ECO:0007669"/>
    <property type="project" value="UniProtKB-KW"/>
</dbReference>
<gene>
    <name evidence="9" type="ORF">APLA_LOCUS14117</name>
</gene>
<dbReference type="GO" id="GO:0016787">
    <property type="term" value="F:hydrolase activity"/>
    <property type="evidence" value="ECO:0007669"/>
    <property type="project" value="UniProtKB-KW"/>
</dbReference>
<protein>
    <recommendedName>
        <fullName evidence="8">DDE Tnp4 domain-containing protein</fullName>
    </recommendedName>
</protein>
<comment type="cofactor">
    <cofactor evidence="1">
        <name>a divalent metal cation</name>
        <dbReference type="ChEBI" id="CHEBI:60240"/>
    </cofactor>
</comment>
<dbReference type="InterPro" id="IPR045249">
    <property type="entry name" value="HARBI1-like"/>
</dbReference>
<evidence type="ECO:0000256" key="2">
    <source>
        <dbReference type="ARBA" id="ARBA00004123"/>
    </source>
</evidence>
<comment type="subcellular location">
    <subcellularLocation>
        <location evidence="2">Nucleus</location>
    </subcellularLocation>
</comment>
<evidence type="ECO:0000256" key="7">
    <source>
        <dbReference type="ARBA" id="ARBA00023242"/>
    </source>
</evidence>
<evidence type="ECO:0000256" key="1">
    <source>
        <dbReference type="ARBA" id="ARBA00001968"/>
    </source>
</evidence>
<comment type="caution">
    <text evidence="9">The sequence shown here is derived from an EMBL/GenBank/DDBJ whole genome shotgun (WGS) entry which is preliminary data.</text>
</comment>
<dbReference type="AlphaFoldDB" id="A0A8S1B1D3"/>
<dbReference type="Pfam" id="PF13359">
    <property type="entry name" value="DDE_Tnp_4"/>
    <property type="match status" value="1"/>
</dbReference>
<comment type="similarity">
    <text evidence="3">Belongs to the HARBI1 family.</text>
</comment>
<dbReference type="GO" id="GO:0005634">
    <property type="term" value="C:nucleus"/>
    <property type="evidence" value="ECO:0007669"/>
    <property type="project" value="UniProtKB-SubCell"/>
</dbReference>
<keyword evidence="7" id="KW-0539">Nucleus</keyword>
<evidence type="ECO:0000313" key="9">
    <source>
        <dbReference type="EMBL" id="CAB3252710.1"/>
    </source>
</evidence>
<accession>A0A8S1B1D3</accession>
<keyword evidence="6" id="KW-0378">Hydrolase</keyword>
<name>A0A8S1B1D3_ARCPL</name>
<dbReference type="PANTHER" id="PTHR22930">
    <property type="match status" value="1"/>
</dbReference>
<evidence type="ECO:0000256" key="3">
    <source>
        <dbReference type="ARBA" id="ARBA00006958"/>
    </source>
</evidence>
<evidence type="ECO:0000256" key="6">
    <source>
        <dbReference type="ARBA" id="ARBA00022801"/>
    </source>
</evidence>
<organism evidence="9 10">
    <name type="scientific">Arctia plantaginis</name>
    <name type="common">Wood tiger moth</name>
    <name type="synonym">Phalaena plantaginis</name>
    <dbReference type="NCBI Taxonomy" id="874455"/>
    <lineage>
        <taxon>Eukaryota</taxon>
        <taxon>Metazoa</taxon>
        <taxon>Ecdysozoa</taxon>
        <taxon>Arthropoda</taxon>
        <taxon>Hexapoda</taxon>
        <taxon>Insecta</taxon>
        <taxon>Pterygota</taxon>
        <taxon>Neoptera</taxon>
        <taxon>Endopterygota</taxon>
        <taxon>Lepidoptera</taxon>
        <taxon>Glossata</taxon>
        <taxon>Ditrysia</taxon>
        <taxon>Noctuoidea</taxon>
        <taxon>Erebidae</taxon>
        <taxon>Arctiinae</taxon>
        <taxon>Arctia</taxon>
    </lineage>
</organism>
<dbReference type="GO" id="GO:0046872">
    <property type="term" value="F:metal ion binding"/>
    <property type="evidence" value="ECO:0007669"/>
    <property type="project" value="UniProtKB-KW"/>
</dbReference>
<evidence type="ECO:0000313" key="10">
    <source>
        <dbReference type="Proteomes" id="UP000494256"/>
    </source>
</evidence>
<proteinExistence type="inferred from homology"/>
<keyword evidence="4" id="KW-0540">Nuclease</keyword>
<dbReference type="InterPro" id="IPR027806">
    <property type="entry name" value="HARBI1_dom"/>
</dbReference>
<dbReference type="Proteomes" id="UP000494256">
    <property type="component" value="Unassembled WGS sequence"/>
</dbReference>
<dbReference type="EMBL" id="CADEBD010000379">
    <property type="protein sequence ID" value="CAB3252710.1"/>
    <property type="molecule type" value="Genomic_DNA"/>
</dbReference>
<reference evidence="9 10" key="1">
    <citation type="submission" date="2020-04" db="EMBL/GenBank/DDBJ databases">
        <authorList>
            <person name="Wallbank WR R."/>
            <person name="Pardo Diaz C."/>
            <person name="Kozak K."/>
            <person name="Martin S."/>
            <person name="Jiggins C."/>
            <person name="Moest M."/>
            <person name="Warren A I."/>
            <person name="Byers J.R.P. K."/>
            <person name="Montejo-Kovacevich G."/>
            <person name="Yen C E."/>
        </authorList>
    </citation>
    <scope>NUCLEOTIDE SEQUENCE [LARGE SCALE GENOMIC DNA]</scope>
</reference>
<dbReference type="OrthoDB" id="6928267at2759"/>